<name>A0AA39MHZ3_9AGAR</name>
<gene>
    <name evidence="2" type="ORF">EV421DRAFT_1740480</name>
</gene>
<feature type="region of interest" description="Disordered" evidence="1">
    <location>
        <begin position="70"/>
        <end position="90"/>
    </location>
</feature>
<evidence type="ECO:0000313" key="2">
    <source>
        <dbReference type="EMBL" id="KAK0435032.1"/>
    </source>
</evidence>
<dbReference type="AlphaFoldDB" id="A0AA39MHZ3"/>
<protein>
    <submittedName>
        <fullName evidence="2">Uncharacterized protein</fullName>
    </submittedName>
</protein>
<reference evidence="2" key="1">
    <citation type="submission" date="2023-06" db="EMBL/GenBank/DDBJ databases">
        <authorList>
            <consortium name="Lawrence Berkeley National Laboratory"/>
            <person name="Ahrendt S."/>
            <person name="Sahu N."/>
            <person name="Indic B."/>
            <person name="Wong-Bajracharya J."/>
            <person name="Merenyi Z."/>
            <person name="Ke H.-M."/>
            <person name="Monk M."/>
            <person name="Kocsube S."/>
            <person name="Drula E."/>
            <person name="Lipzen A."/>
            <person name="Balint B."/>
            <person name="Henrissat B."/>
            <person name="Andreopoulos B."/>
            <person name="Martin F.M."/>
            <person name="Harder C.B."/>
            <person name="Rigling D."/>
            <person name="Ford K.L."/>
            <person name="Foster G.D."/>
            <person name="Pangilinan J."/>
            <person name="Papanicolaou A."/>
            <person name="Barry K."/>
            <person name="LaButti K."/>
            <person name="Viragh M."/>
            <person name="Koriabine M."/>
            <person name="Yan M."/>
            <person name="Riley R."/>
            <person name="Champramary S."/>
            <person name="Plett K.L."/>
            <person name="Tsai I.J."/>
            <person name="Slot J."/>
            <person name="Sipos G."/>
            <person name="Plett J."/>
            <person name="Nagy L.G."/>
            <person name="Grigoriev I.V."/>
        </authorList>
    </citation>
    <scope>NUCLEOTIDE SEQUENCE</scope>
    <source>
        <strain evidence="2">FPL87.14</strain>
    </source>
</reference>
<evidence type="ECO:0000256" key="1">
    <source>
        <dbReference type="SAM" id="MobiDB-lite"/>
    </source>
</evidence>
<organism evidence="2 3">
    <name type="scientific">Armillaria borealis</name>
    <dbReference type="NCBI Taxonomy" id="47425"/>
    <lineage>
        <taxon>Eukaryota</taxon>
        <taxon>Fungi</taxon>
        <taxon>Dikarya</taxon>
        <taxon>Basidiomycota</taxon>
        <taxon>Agaricomycotina</taxon>
        <taxon>Agaricomycetes</taxon>
        <taxon>Agaricomycetidae</taxon>
        <taxon>Agaricales</taxon>
        <taxon>Marasmiineae</taxon>
        <taxon>Physalacriaceae</taxon>
        <taxon>Armillaria</taxon>
    </lineage>
</organism>
<proteinExistence type="predicted"/>
<evidence type="ECO:0000313" key="3">
    <source>
        <dbReference type="Proteomes" id="UP001175226"/>
    </source>
</evidence>
<dbReference type="Proteomes" id="UP001175226">
    <property type="component" value="Unassembled WGS sequence"/>
</dbReference>
<accession>A0AA39MHZ3</accession>
<sequence length="162" mass="17580">MYWKLLVVILAVACEIRLVLFLVVGSDFPALLAVVSATPLADWPTGGASPPVADDALRLSLGPTVTADCDDRTERNAQVGQTTDNDRTIADGRGMPVEARLLLLETAILYSPSADLVKMIHYSDLRSQIVALEALDSMGQLRVSENFLFCIQCEPGYETARI</sequence>
<dbReference type="EMBL" id="JAUEPT010000066">
    <property type="protein sequence ID" value="KAK0435032.1"/>
    <property type="molecule type" value="Genomic_DNA"/>
</dbReference>
<keyword evidence="3" id="KW-1185">Reference proteome</keyword>
<comment type="caution">
    <text evidence="2">The sequence shown here is derived from an EMBL/GenBank/DDBJ whole genome shotgun (WGS) entry which is preliminary data.</text>
</comment>